<keyword evidence="8 9" id="KW-0472">Membrane</keyword>
<evidence type="ECO:0000256" key="1">
    <source>
        <dbReference type="ARBA" id="ARBA00003064"/>
    </source>
</evidence>
<comment type="similarity">
    <text evidence="3 9">Belongs to the COA3 family.</text>
</comment>
<keyword evidence="5 9" id="KW-0812">Transmembrane</keyword>
<feature type="domain" description="Cytochrome c oxidase assembly factor 3 mitochondrial coiled-coil" evidence="11">
    <location>
        <begin position="24"/>
        <end position="70"/>
    </location>
</feature>
<evidence type="ECO:0000256" key="4">
    <source>
        <dbReference type="ARBA" id="ARBA00011351"/>
    </source>
</evidence>
<evidence type="ECO:0000256" key="8">
    <source>
        <dbReference type="ARBA" id="ARBA00023136"/>
    </source>
</evidence>
<evidence type="ECO:0000259" key="11">
    <source>
        <dbReference type="Pfam" id="PF09813"/>
    </source>
</evidence>
<feature type="transmembrane region" description="Helical" evidence="9">
    <location>
        <begin position="34"/>
        <end position="53"/>
    </location>
</feature>
<proteinExistence type="inferred from homology"/>
<name>A0A9P6C5V0_9AGAR</name>
<feature type="region of interest" description="Disordered" evidence="10">
    <location>
        <begin position="123"/>
        <end position="156"/>
    </location>
</feature>
<evidence type="ECO:0000313" key="12">
    <source>
        <dbReference type="EMBL" id="KAF9450175.1"/>
    </source>
</evidence>
<evidence type="ECO:0000256" key="5">
    <source>
        <dbReference type="ARBA" id="ARBA00022692"/>
    </source>
</evidence>
<dbReference type="GO" id="GO:0033617">
    <property type="term" value="P:mitochondrial respiratory chain complex IV assembly"/>
    <property type="evidence" value="ECO:0007669"/>
    <property type="project" value="UniProtKB-UniRule"/>
</dbReference>
<feature type="region of interest" description="Disordered" evidence="10">
    <location>
        <begin position="77"/>
        <end position="105"/>
    </location>
</feature>
<organism evidence="12 13">
    <name type="scientific">Macrolepiota fuliginosa MF-IS2</name>
    <dbReference type="NCBI Taxonomy" id="1400762"/>
    <lineage>
        <taxon>Eukaryota</taxon>
        <taxon>Fungi</taxon>
        <taxon>Dikarya</taxon>
        <taxon>Basidiomycota</taxon>
        <taxon>Agaricomycotina</taxon>
        <taxon>Agaricomycetes</taxon>
        <taxon>Agaricomycetidae</taxon>
        <taxon>Agaricales</taxon>
        <taxon>Agaricineae</taxon>
        <taxon>Agaricaceae</taxon>
        <taxon>Macrolepiota</taxon>
    </lineage>
</organism>
<dbReference type="AlphaFoldDB" id="A0A9P6C5V0"/>
<comment type="caution">
    <text evidence="12">The sequence shown here is derived from an EMBL/GenBank/DDBJ whole genome shotgun (WGS) entry which is preliminary data.</text>
</comment>
<dbReference type="PANTHER" id="PTHR15642">
    <property type="entry name" value="CYTOCHROME C OXIDASE ASSEMBLY FACTOR 3, MITOCHONDRIAL"/>
    <property type="match status" value="1"/>
</dbReference>
<keyword evidence="7 9" id="KW-0496">Mitochondrion</keyword>
<feature type="region of interest" description="Disordered" evidence="10">
    <location>
        <begin position="169"/>
        <end position="189"/>
    </location>
</feature>
<keyword evidence="9" id="KW-0999">Mitochondrion inner membrane</keyword>
<feature type="compositionally biased region" description="Low complexity" evidence="10">
    <location>
        <begin position="80"/>
        <end position="90"/>
    </location>
</feature>
<evidence type="ECO:0000256" key="7">
    <source>
        <dbReference type="ARBA" id="ARBA00023128"/>
    </source>
</evidence>
<evidence type="ECO:0000256" key="3">
    <source>
        <dbReference type="ARBA" id="ARBA00007035"/>
    </source>
</evidence>
<comment type="subcellular location">
    <subcellularLocation>
        <location evidence="2">Mitochondrion membrane</location>
        <topology evidence="2">Single-pass membrane protein</topology>
    </subcellularLocation>
</comment>
<dbReference type="EMBL" id="MU151111">
    <property type="protein sequence ID" value="KAF9450175.1"/>
    <property type="molecule type" value="Genomic_DNA"/>
</dbReference>
<dbReference type="Pfam" id="PF09813">
    <property type="entry name" value="Coa3_cc"/>
    <property type="match status" value="1"/>
</dbReference>
<comment type="subunit">
    <text evidence="4 9">Component of 250-400 kDa complexes called cytochrome oxidase assembly intermediates or COA complexes.</text>
</comment>
<comment type="function">
    <text evidence="1 9">Required for assembly of cytochrome c oxidase (complex IV).</text>
</comment>
<sequence>MSQYLDKRQAQQSYRPKGGLMSPGLQRAREPFRFRNALTGLGLGLFAFGIYSYSISAVKQDVFDDIDEEAKALARTGTISGTTSLPSTDPSPTPVSAITPKPPPVVLSKDEEKKIMENAVEAATGIGGTTDAPRKDEDASASAPVSPPRQARGILQNLDTKLPWLLDPTTKTLVRGAPPIDGQTPSKRS</sequence>
<dbReference type="PANTHER" id="PTHR15642:SF3">
    <property type="entry name" value="CYTOCHROME C OXIDASE ASSEMBLY FACTOR 3 HOMOLOG, MITOCHONDRIAL"/>
    <property type="match status" value="1"/>
</dbReference>
<gene>
    <name evidence="12" type="ORF">P691DRAFT_758440</name>
</gene>
<evidence type="ECO:0000256" key="9">
    <source>
        <dbReference type="RuleBase" id="RU367056"/>
    </source>
</evidence>
<keyword evidence="13" id="KW-1185">Reference proteome</keyword>
<keyword evidence="6 9" id="KW-1133">Transmembrane helix</keyword>
<evidence type="ECO:0000256" key="2">
    <source>
        <dbReference type="ARBA" id="ARBA00004304"/>
    </source>
</evidence>
<dbReference type="OrthoDB" id="10018333at2759"/>
<dbReference type="InterPro" id="IPR041752">
    <property type="entry name" value="Coa3"/>
</dbReference>
<evidence type="ECO:0000256" key="10">
    <source>
        <dbReference type="SAM" id="MobiDB-lite"/>
    </source>
</evidence>
<reference evidence="12" key="1">
    <citation type="submission" date="2020-11" db="EMBL/GenBank/DDBJ databases">
        <authorList>
            <consortium name="DOE Joint Genome Institute"/>
            <person name="Ahrendt S."/>
            <person name="Riley R."/>
            <person name="Andreopoulos W."/>
            <person name="Labutti K."/>
            <person name="Pangilinan J."/>
            <person name="Ruiz-Duenas F.J."/>
            <person name="Barrasa J.M."/>
            <person name="Sanchez-Garcia M."/>
            <person name="Camarero S."/>
            <person name="Miyauchi S."/>
            <person name="Serrano A."/>
            <person name="Linde D."/>
            <person name="Babiker R."/>
            <person name="Drula E."/>
            <person name="Ayuso-Fernandez I."/>
            <person name="Pacheco R."/>
            <person name="Padilla G."/>
            <person name="Ferreira P."/>
            <person name="Barriuso J."/>
            <person name="Kellner H."/>
            <person name="Castanera R."/>
            <person name="Alfaro M."/>
            <person name="Ramirez L."/>
            <person name="Pisabarro A.G."/>
            <person name="Kuo A."/>
            <person name="Tritt A."/>
            <person name="Lipzen A."/>
            <person name="He G."/>
            <person name="Yan M."/>
            <person name="Ng V."/>
            <person name="Cullen D."/>
            <person name="Martin F."/>
            <person name="Rosso M.-N."/>
            <person name="Henrissat B."/>
            <person name="Hibbett D."/>
            <person name="Martinez A.T."/>
            <person name="Grigoriev I.V."/>
        </authorList>
    </citation>
    <scope>NUCLEOTIDE SEQUENCE</scope>
    <source>
        <strain evidence="12">MF-IS2</strain>
    </source>
</reference>
<dbReference type="InterPro" id="IPR018628">
    <property type="entry name" value="Coa3_CC"/>
</dbReference>
<evidence type="ECO:0000313" key="13">
    <source>
        <dbReference type="Proteomes" id="UP000807342"/>
    </source>
</evidence>
<accession>A0A9P6C5V0</accession>
<dbReference type="Proteomes" id="UP000807342">
    <property type="component" value="Unassembled WGS sequence"/>
</dbReference>
<dbReference type="GO" id="GO:0005743">
    <property type="term" value="C:mitochondrial inner membrane"/>
    <property type="evidence" value="ECO:0007669"/>
    <property type="project" value="UniProtKB-UniRule"/>
</dbReference>
<evidence type="ECO:0000256" key="6">
    <source>
        <dbReference type="ARBA" id="ARBA00022989"/>
    </source>
</evidence>
<feature type="region of interest" description="Disordered" evidence="10">
    <location>
        <begin position="1"/>
        <end position="24"/>
    </location>
</feature>
<protein>
    <recommendedName>
        <fullName evidence="9">Cytochrome c oxidase assembly factor 3</fullName>
    </recommendedName>
</protein>